<protein>
    <recommendedName>
        <fullName evidence="2">DUF2059 domain-containing protein</fullName>
    </recommendedName>
</protein>
<keyword evidence="1" id="KW-0732">Signal</keyword>
<dbReference type="Proteomes" id="UP000236592">
    <property type="component" value="Chromosome"/>
</dbReference>
<reference evidence="4" key="1">
    <citation type="submission" date="2018-01" db="EMBL/GenBank/DDBJ databases">
        <title>Complete genome of Tamlana sp. UJ94.</title>
        <authorList>
            <person name="Jung J."/>
            <person name="Chung D."/>
            <person name="Bae S.S."/>
            <person name="Baek K."/>
        </authorList>
    </citation>
    <scope>NUCLEOTIDE SEQUENCE [LARGE SCALE GENOMIC DNA]</scope>
    <source>
        <strain evidence="4">UJ94</strain>
    </source>
</reference>
<sequence>MNNFFLLNHNAQRVTYNNKLINSLLKMKNFLLASLLLVVSFVQAQTNDDFKNEAIEFIKLTGATSAFDAAIEQLGATVPAEKKEAYTKEAEGTLKTLYDQMADLYMSEFTQKEIKDLIAFYQTPLGKKLSSKQLQMTQKAMMLGQNWAMGVRDVANKYQ</sequence>
<feature type="chain" id="PRO_5014374629" description="DUF2059 domain-containing protein" evidence="1">
    <location>
        <begin position="45"/>
        <end position="159"/>
    </location>
</feature>
<organism evidence="3 4">
    <name type="scientific">Pseudotamlana carrageenivorans</name>
    <dbReference type="NCBI Taxonomy" id="2069432"/>
    <lineage>
        <taxon>Bacteria</taxon>
        <taxon>Pseudomonadati</taxon>
        <taxon>Bacteroidota</taxon>
        <taxon>Flavobacteriia</taxon>
        <taxon>Flavobacteriales</taxon>
        <taxon>Flavobacteriaceae</taxon>
        <taxon>Pseudotamlana</taxon>
    </lineage>
</organism>
<feature type="signal peptide" evidence="1">
    <location>
        <begin position="1"/>
        <end position="44"/>
    </location>
</feature>
<evidence type="ECO:0000256" key="1">
    <source>
        <dbReference type="SAM" id="SignalP"/>
    </source>
</evidence>
<dbReference type="EMBL" id="CP025938">
    <property type="protein sequence ID" value="AUS05093.1"/>
    <property type="molecule type" value="Genomic_DNA"/>
</dbReference>
<dbReference type="AlphaFoldDB" id="A0A2I7SGR7"/>
<dbReference type="InterPro" id="IPR018637">
    <property type="entry name" value="DUF2059"/>
</dbReference>
<dbReference type="KEGG" id="taj:C1A40_06240"/>
<name>A0A2I7SGR7_9FLAO</name>
<evidence type="ECO:0000313" key="3">
    <source>
        <dbReference type="EMBL" id="AUS05093.1"/>
    </source>
</evidence>
<proteinExistence type="predicted"/>
<evidence type="ECO:0000259" key="2">
    <source>
        <dbReference type="Pfam" id="PF09832"/>
    </source>
</evidence>
<feature type="domain" description="DUF2059" evidence="2">
    <location>
        <begin position="98"/>
        <end position="151"/>
    </location>
</feature>
<keyword evidence="4" id="KW-1185">Reference proteome</keyword>
<gene>
    <name evidence="3" type="ORF">C1A40_06240</name>
</gene>
<dbReference type="Pfam" id="PF09832">
    <property type="entry name" value="DUF2059"/>
    <property type="match status" value="1"/>
</dbReference>
<evidence type="ECO:0000313" key="4">
    <source>
        <dbReference type="Proteomes" id="UP000236592"/>
    </source>
</evidence>
<accession>A0A2I7SGR7</accession>